<keyword evidence="2" id="KW-0472">Membrane</keyword>
<proteinExistence type="predicted"/>
<reference evidence="3" key="1">
    <citation type="journal article" date="2016" name="J. Am. Acad. Dermatol.">
        <title>Human polyomavirus 6 and 7 are associated with pruritic and dyskeratotic dermatoses.</title>
        <authorList>
            <person name="Nguyen K.D."/>
            <person name="Lee E.E."/>
            <person name="Yue Y."/>
            <person name="Stork J."/>
            <person name="Pock L."/>
            <person name="North J.P."/>
            <person name="Vandergriff T."/>
            <person name="Cockerell C."/>
            <person name="Hosler G.A."/>
            <person name="Pastrana D.V."/>
            <person name="Buck C.B."/>
            <person name="Wang R.C."/>
        </authorList>
    </citation>
    <scope>NUCLEOTIDE SEQUENCE</scope>
    <source>
        <strain evidence="3">Dysk3</strain>
    </source>
</reference>
<accession>A0A1Q1PPD0</accession>
<organism evidence="3">
    <name type="scientific">Human papillomavirus</name>
    <dbReference type="NCBI Taxonomy" id="10566"/>
    <lineage>
        <taxon>Viruses</taxon>
        <taxon>Monodnaviria</taxon>
        <taxon>Shotokuvirae</taxon>
        <taxon>Cossaviricota</taxon>
        <taxon>Papovaviricetes</taxon>
        <taxon>Zurhausenvirales</taxon>
        <taxon>Papillomaviridae</taxon>
    </lineage>
</organism>
<protein>
    <submittedName>
        <fullName evidence="3 4">E4</fullName>
    </submittedName>
</protein>
<evidence type="ECO:0000256" key="2">
    <source>
        <dbReference type="SAM" id="Phobius"/>
    </source>
</evidence>
<feature type="compositionally biased region" description="Basic and acidic residues" evidence="1">
    <location>
        <begin position="49"/>
        <end position="77"/>
    </location>
</feature>
<dbReference type="EMBL" id="MH777174">
    <property type="protein sequence ID" value="AYA93507.1"/>
    <property type="molecule type" value="Genomic_DNA"/>
</dbReference>
<dbReference type="EMBL" id="KX781282">
    <property type="protein sequence ID" value="AQM73666.1"/>
    <property type="molecule type" value="Genomic_DNA"/>
</dbReference>
<feature type="transmembrane region" description="Helical" evidence="2">
    <location>
        <begin position="12"/>
        <end position="35"/>
    </location>
</feature>
<sequence length="160" mass="18119">MLLDIVTVEYGLLNTTIATFLLLLLPVLVGSLTALPTPPSGKAPTPWLHKPEKPPKRGDEGEVEGHPHQHPEGSDGKRRYRRPPTPVSPRLTGKGPRRNLEGDFDEEENKENRPPTDDEEEEESHLTQLLKRWGQDIDDLKEHITRGLDNYKKTLGIPRF</sequence>
<name>A0A1Q1PPD0_9PAPI</name>
<feature type="region of interest" description="Disordered" evidence="1">
    <location>
        <begin position="37"/>
        <end position="127"/>
    </location>
</feature>
<evidence type="ECO:0000313" key="4">
    <source>
        <dbReference type="EMBL" id="AYA93507.1"/>
    </source>
</evidence>
<evidence type="ECO:0000313" key="3">
    <source>
        <dbReference type="EMBL" id="AQM73666.1"/>
    </source>
</evidence>
<evidence type="ECO:0000256" key="1">
    <source>
        <dbReference type="SAM" id="MobiDB-lite"/>
    </source>
</evidence>
<keyword evidence="2" id="KW-1133">Transmembrane helix</keyword>
<keyword evidence="2" id="KW-0812">Transmembrane</keyword>
<reference evidence="4" key="2">
    <citation type="journal article" date="2018" name="Nat. Med.">
        <title>Expanded skin virome in DOCK8-deficient patients.</title>
        <authorList>
            <consortium name="NISC Comparative Sequencing Program"/>
            <person name="Tirosh O."/>
            <person name="Conlan S."/>
            <person name="Deming C."/>
            <person name="Lee-Lin S.Q."/>
            <person name="Huang X."/>
            <person name="Su H.C."/>
            <person name="Freeman A.F."/>
            <person name="Segre J.A."/>
            <person name="Kong H.H."/>
        </authorList>
    </citation>
    <scope>NUCLEOTIDE SEQUENCE</scope>
    <source>
        <strain evidence="4">HPV-mSK_026</strain>
    </source>
</reference>